<feature type="compositionally biased region" description="Basic residues" evidence="1">
    <location>
        <begin position="27"/>
        <end position="44"/>
    </location>
</feature>
<dbReference type="Proteomes" id="UP000008710">
    <property type="component" value="Plasmid pRHL1"/>
</dbReference>
<name>Q0RWZ3_RHOJR</name>
<feature type="region of interest" description="Disordered" evidence="1">
    <location>
        <begin position="20"/>
        <end position="68"/>
    </location>
</feature>
<dbReference type="KEGG" id="rha:RHA1_ro09150"/>
<sequence length="151" mass="16189">MSNHTRDRFVLVAVGRPATAVSASTKRPGRRRCQHGPGQHHHHRLGENHSDTEITTPRPDQVTARRNGSGDELAVDITAPHNWKIHARSGSQVLAGENAATPPIAHGGTARRDAGPIRKGVLWLASASDAFSNKVVGWRTGPRADTGGRGR</sequence>
<gene>
    <name evidence="2" type="ordered locus">RHA1_ro09150</name>
</gene>
<organism evidence="2 3">
    <name type="scientific">Rhodococcus jostii (strain RHA1)</name>
    <dbReference type="NCBI Taxonomy" id="101510"/>
    <lineage>
        <taxon>Bacteria</taxon>
        <taxon>Bacillati</taxon>
        <taxon>Actinomycetota</taxon>
        <taxon>Actinomycetes</taxon>
        <taxon>Mycobacteriales</taxon>
        <taxon>Nocardiaceae</taxon>
        <taxon>Rhodococcus</taxon>
    </lineage>
</organism>
<dbReference type="AlphaFoldDB" id="Q0RWZ3"/>
<reference evidence="3" key="1">
    <citation type="journal article" date="2006" name="Proc. Natl. Acad. Sci. U.S.A.">
        <title>The complete genome of Rhodococcus sp. RHA1 provides insights into a catabolic powerhouse.</title>
        <authorList>
            <person name="McLeod M.P."/>
            <person name="Warren R.L."/>
            <person name="Hsiao W.W.L."/>
            <person name="Araki N."/>
            <person name="Myhre M."/>
            <person name="Fernandes C."/>
            <person name="Miyazawa D."/>
            <person name="Wong W."/>
            <person name="Lillquist A.L."/>
            <person name="Wang D."/>
            <person name="Dosanjh M."/>
            <person name="Hara H."/>
            <person name="Petrescu A."/>
            <person name="Morin R.D."/>
            <person name="Yang G."/>
            <person name="Stott J.M."/>
            <person name="Schein J.E."/>
            <person name="Shin H."/>
            <person name="Smailus D."/>
            <person name="Siddiqui A.S."/>
            <person name="Marra M.A."/>
            <person name="Jones S.J.M."/>
            <person name="Holt R."/>
            <person name="Brinkman F.S.L."/>
            <person name="Miyauchi K."/>
            <person name="Fukuda M."/>
            <person name="Davies J.E."/>
            <person name="Mohn W.W."/>
            <person name="Eltis L.D."/>
        </authorList>
    </citation>
    <scope>NUCLEOTIDE SEQUENCE [LARGE SCALE GENOMIC DNA]</scope>
    <source>
        <strain evidence="3">RHA1</strain>
    </source>
</reference>
<dbReference type="HOGENOM" id="CLU_1729961_0_0_11"/>
<accession>Q0RWZ3</accession>
<evidence type="ECO:0000256" key="1">
    <source>
        <dbReference type="SAM" id="MobiDB-lite"/>
    </source>
</evidence>
<proteinExistence type="predicted"/>
<dbReference type="EMBL" id="CP000432">
    <property type="protein sequence ID" value="ABH00193.1"/>
    <property type="molecule type" value="Genomic_DNA"/>
</dbReference>
<geneLocation type="plasmid" evidence="2 3">
    <name>pRHL1</name>
</geneLocation>
<protein>
    <submittedName>
        <fullName evidence="2">Uncharacterized protein</fullName>
    </submittedName>
</protein>
<keyword evidence="2" id="KW-0614">Plasmid</keyword>
<evidence type="ECO:0000313" key="3">
    <source>
        <dbReference type="Proteomes" id="UP000008710"/>
    </source>
</evidence>
<evidence type="ECO:0000313" key="2">
    <source>
        <dbReference type="EMBL" id="ABH00193.1"/>
    </source>
</evidence>